<keyword evidence="5" id="KW-1185">Reference proteome</keyword>
<dbReference type="GO" id="GO:0016829">
    <property type="term" value="F:lyase activity"/>
    <property type="evidence" value="ECO:0007669"/>
    <property type="project" value="UniProtKB-KW"/>
</dbReference>
<organism evidence="4 5">
    <name type="scientific">Egibacter rhizosphaerae</name>
    <dbReference type="NCBI Taxonomy" id="1670831"/>
    <lineage>
        <taxon>Bacteria</taxon>
        <taxon>Bacillati</taxon>
        <taxon>Actinomycetota</taxon>
        <taxon>Nitriliruptoria</taxon>
        <taxon>Egibacterales</taxon>
        <taxon>Egibacteraceae</taxon>
        <taxon>Egibacter</taxon>
    </lineage>
</organism>
<sequence length="317" mass="34522">MTVDTPRSPGLVLVAHGTRNLDAVDEIEGLCRQVRRRIAAPVRYGWVEWDLVEPSPAEAAEQALADGADALVTLPFLAFAAGHSKTDVPGELAPFHDAHPDLPLYHGLVLGQHPRLHDLARRRIADARRTLGLPPEAGEQEALLVTGPGSSDPDANSELAKAARFVADTSSYRWAEIAFAGVTWPRPDEAVRRLHRAGFERITRFSWSLLAGKLEARVDDLINEAWQDIPSVEIVDAGRFGPADEVADAVADRYHEALHGDPRSNCDLCQFRLPLPGRENRAGLPSAGGTGERIRADAAAIQASRADDPNYLDWKKA</sequence>
<protein>
    <submittedName>
        <fullName evidence="4">Sirohydrochlorin chelatase</fullName>
    </submittedName>
</protein>
<accession>A0A411YCS2</accession>
<dbReference type="Pfam" id="PF01903">
    <property type="entry name" value="CbiX"/>
    <property type="match status" value="2"/>
</dbReference>
<dbReference type="CDD" id="cd03414">
    <property type="entry name" value="CbiX_SirB_C"/>
    <property type="match status" value="1"/>
</dbReference>
<dbReference type="KEGG" id="erz:ER308_05370"/>
<dbReference type="PANTHER" id="PTHR33542">
    <property type="entry name" value="SIROHYDROCHLORIN FERROCHELATASE, CHLOROPLASTIC"/>
    <property type="match status" value="1"/>
</dbReference>
<dbReference type="PANTHER" id="PTHR33542:SF3">
    <property type="entry name" value="SIROHYDROCHLORIN FERROCHELATASE, CHLOROPLASTIC"/>
    <property type="match status" value="1"/>
</dbReference>
<dbReference type="EMBL" id="CP036402">
    <property type="protein sequence ID" value="QBI19031.1"/>
    <property type="molecule type" value="Genomic_DNA"/>
</dbReference>
<dbReference type="OrthoDB" id="482456at2"/>
<gene>
    <name evidence="4" type="ORF">ER308_05370</name>
</gene>
<evidence type="ECO:0000256" key="1">
    <source>
        <dbReference type="ARBA" id="ARBA00022723"/>
    </source>
</evidence>
<dbReference type="InterPro" id="IPR002762">
    <property type="entry name" value="CbiX-like"/>
</dbReference>
<dbReference type="Proteomes" id="UP000291469">
    <property type="component" value="Chromosome"/>
</dbReference>
<keyword evidence="2" id="KW-0456">Lyase</keyword>
<dbReference type="Gene3D" id="3.40.50.1400">
    <property type="match status" value="2"/>
</dbReference>
<dbReference type="InterPro" id="IPR050963">
    <property type="entry name" value="Sirohydro_Cobaltochel/CbiX"/>
</dbReference>
<dbReference type="GO" id="GO:0046872">
    <property type="term" value="F:metal ion binding"/>
    <property type="evidence" value="ECO:0007669"/>
    <property type="project" value="UniProtKB-KW"/>
</dbReference>
<evidence type="ECO:0000313" key="4">
    <source>
        <dbReference type="EMBL" id="QBI19031.1"/>
    </source>
</evidence>
<dbReference type="AlphaFoldDB" id="A0A411YCS2"/>
<name>A0A411YCS2_9ACTN</name>
<feature type="region of interest" description="Disordered" evidence="3">
    <location>
        <begin position="136"/>
        <end position="156"/>
    </location>
</feature>
<proteinExistence type="predicted"/>
<dbReference type="CDD" id="cd03416">
    <property type="entry name" value="CbiX_SirB_N"/>
    <property type="match status" value="1"/>
</dbReference>
<evidence type="ECO:0000313" key="5">
    <source>
        <dbReference type="Proteomes" id="UP000291469"/>
    </source>
</evidence>
<dbReference type="SUPFAM" id="SSF53800">
    <property type="entry name" value="Chelatase"/>
    <property type="match status" value="1"/>
</dbReference>
<reference evidence="4 5" key="1">
    <citation type="submission" date="2019-01" db="EMBL/GenBank/DDBJ databases">
        <title>Egibacter rhizosphaerae EGI 80759T.</title>
        <authorList>
            <person name="Chen D.-D."/>
            <person name="Tian Y."/>
            <person name="Jiao J.-Y."/>
            <person name="Zhang X.-T."/>
            <person name="Zhang Y.-G."/>
            <person name="Zhang Y."/>
            <person name="Xiao M."/>
            <person name="Shu W.-S."/>
            <person name="Li W.-J."/>
        </authorList>
    </citation>
    <scope>NUCLEOTIDE SEQUENCE [LARGE SCALE GENOMIC DNA]</scope>
    <source>
        <strain evidence="4 5">EGI 80759</strain>
    </source>
</reference>
<keyword evidence="1" id="KW-0479">Metal-binding</keyword>
<evidence type="ECO:0000256" key="3">
    <source>
        <dbReference type="SAM" id="MobiDB-lite"/>
    </source>
</evidence>
<dbReference type="RefSeq" id="WP_131154028.1">
    <property type="nucleotide sequence ID" value="NZ_CP036402.1"/>
</dbReference>
<evidence type="ECO:0000256" key="2">
    <source>
        <dbReference type="ARBA" id="ARBA00023239"/>
    </source>
</evidence>